<evidence type="ECO:0000259" key="4">
    <source>
        <dbReference type="Pfam" id="PF11800"/>
    </source>
</evidence>
<dbReference type="RefSeq" id="WP_140023208.1">
    <property type="nucleotide sequence ID" value="NZ_JACIEX010000021.1"/>
</dbReference>
<keyword evidence="1" id="KW-0175">Coiled coil</keyword>
<evidence type="ECO:0000256" key="1">
    <source>
        <dbReference type="SAM" id="Coils"/>
    </source>
</evidence>
<dbReference type="SUPFAM" id="SSF46785">
    <property type="entry name" value="Winged helix' DNA-binding domain"/>
    <property type="match status" value="1"/>
</dbReference>
<dbReference type="InterPro" id="IPR047611">
    <property type="entry name" value="RepABC_RepC"/>
</dbReference>
<proteinExistence type="predicted"/>
<name>A0A5C5CDE4_9HYPH</name>
<accession>A0A5C5CDE4</accession>
<evidence type="ECO:0000313" key="6">
    <source>
        <dbReference type="EMBL" id="TNV08796.1"/>
    </source>
</evidence>
<evidence type="ECO:0000259" key="3">
    <source>
        <dbReference type="Pfam" id="PF03428"/>
    </source>
</evidence>
<organism evidence="6 7">
    <name type="scientific">Brucella pecoris</name>
    <dbReference type="NCBI Taxonomy" id="867683"/>
    <lineage>
        <taxon>Bacteria</taxon>
        <taxon>Pseudomonadati</taxon>
        <taxon>Pseudomonadota</taxon>
        <taxon>Alphaproteobacteria</taxon>
        <taxon>Hyphomicrobiales</taxon>
        <taxon>Brucellaceae</taxon>
        <taxon>Brucella/Ochrobactrum group</taxon>
        <taxon>Brucella</taxon>
    </lineage>
</organism>
<dbReference type="InterPro" id="IPR021760">
    <property type="entry name" value="RepC_C"/>
</dbReference>
<dbReference type="NCBIfam" id="NF010396">
    <property type="entry name" value="PRK13824.1"/>
    <property type="match status" value="1"/>
</dbReference>
<dbReference type="Gene3D" id="1.10.10.10">
    <property type="entry name" value="Winged helix-like DNA-binding domain superfamily/Winged helix DNA-binding domain"/>
    <property type="match status" value="1"/>
</dbReference>
<dbReference type="InterPro" id="IPR036388">
    <property type="entry name" value="WH-like_DNA-bd_sf"/>
</dbReference>
<reference evidence="6" key="2">
    <citation type="submission" date="2019-06" db="EMBL/GenBank/DDBJ databases">
        <authorList>
            <person name="Hu M."/>
        </authorList>
    </citation>
    <scope>NUCLEOTIDE SEQUENCE</scope>
    <source>
        <strain evidence="6">08RB2639</strain>
    </source>
</reference>
<sequence length="425" mass="46427">MQILGTVTSVFRGRRNSFAQNPELQNKQGRGVNRWVIYKKLCVAKSALDLNDRCLAVLSSLLSFLPDDDMNEKTGLVVFPSNRQLSLRAHGMPESTLRRHLASLVEAGIIARKDSPTRKRYAHKDREGGVELAFGFSFAPLLDRASEIAGIADKILAEQKALKRLRDEVSVMRREIASAFSENADGSGDLIQGLEGLFVRFRGVVDTIPRRASLDELMIIKANLAAIYDELAIALKNMAIVPEMSGNVAQSERQHNESLPESLFESQNGKKIDLEEPSSEETDPSISQSKSSIPVSTAISLDQVLRTCPDIREYGPNGISTWRELQDASQIVSGFLGISPSAYREALSFMGADATSTAIAWILQKLATISSPGGYLRSLTQKARAGGFSISQLLFSGMISNGNLASARIAMRLQRAGRPMSNTNP</sequence>
<dbReference type="Pfam" id="PF03428">
    <property type="entry name" value="RP-C"/>
    <property type="match status" value="1"/>
</dbReference>
<feature type="domain" description="Plasmid replication protein C N-terminal" evidence="3">
    <location>
        <begin position="24"/>
        <end position="180"/>
    </location>
</feature>
<reference evidence="5 8" key="3">
    <citation type="submission" date="2020-08" db="EMBL/GenBank/DDBJ databases">
        <title>Genomic Encyclopedia of Type Strains, Phase IV (KMG-IV): sequencing the most valuable type-strain genomes for metagenomic binning, comparative biology and taxonomic classification.</title>
        <authorList>
            <person name="Goeker M."/>
        </authorList>
    </citation>
    <scope>NUCLEOTIDE SEQUENCE [LARGE SCALE GENOMIC DNA]</scope>
    <source>
        <strain evidence="5 8">DSM 23868</strain>
    </source>
</reference>
<dbReference type="EMBL" id="VEWK01000023">
    <property type="protein sequence ID" value="TNV08796.1"/>
    <property type="molecule type" value="Genomic_DNA"/>
</dbReference>
<feature type="domain" description="Plasmid replication protein C C-terminal" evidence="4">
    <location>
        <begin position="301"/>
        <end position="397"/>
    </location>
</feature>
<reference evidence="6 7" key="1">
    <citation type="journal article" date="2011" name="Int. J. Syst. Evol. Microbiol.">
        <title>Ochrobactrum pecoris sp. nov., isolated from farm animals.</title>
        <authorList>
            <person name="Kampfer P."/>
            <person name="Huber B."/>
            <person name="Busse H.J."/>
            <person name="Scholz H.C."/>
            <person name="Tomaso H."/>
            <person name="Hotzel H."/>
            <person name="Melzer F."/>
        </authorList>
    </citation>
    <scope>NUCLEOTIDE SEQUENCE [LARGE SCALE GENOMIC DNA]</scope>
    <source>
        <strain evidence="6 7">08RB2639</strain>
    </source>
</reference>
<evidence type="ECO:0000313" key="7">
    <source>
        <dbReference type="Proteomes" id="UP000313390"/>
    </source>
</evidence>
<feature type="region of interest" description="Disordered" evidence="2">
    <location>
        <begin position="251"/>
        <end position="293"/>
    </location>
</feature>
<dbReference type="InterPro" id="IPR011991">
    <property type="entry name" value="ArsR-like_HTH"/>
</dbReference>
<evidence type="ECO:0000256" key="2">
    <source>
        <dbReference type="SAM" id="MobiDB-lite"/>
    </source>
</evidence>
<feature type="coiled-coil region" evidence="1">
    <location>
        <begin position="155"/>
        <end position="182"/>
    </location>
</feature>
<evidence type="ECO:0000313" key="8">
    <source>
        <dbReference type="Proteomes" id="UP000553980"/>
    </source>
</evidence>
<protein>
    <submittedName>
        <fullName evidence="6">Replication initiation protein RepC</fullName>
    </submittedName>
</protein>
<dbReference type="InterPro" id="IPR005090">
    <property type="entry name" value="RepC_N"/>
</dbReference>
<dbReference type="Proteomes" id="UP000313390">
    <property type="component" value="Unassembled WGS sequence"/>
</dbReference>
<dbReference type="NCBIfam" id="NF040974">
    <property type="entry name" value="RepABC_RepC"/>
    <property type="match status" value="1"/>
</dbReference>
<evidence type="ECO:0000313" key="5">
    <source>
        <dbReference type="EMBL" id="MBB4096185.1"/>
    </source>
</evidence>
<keyword evidence="8" id="KW-1185">Reference proteome</keyword>
<comment type="caution">
    <text evidence="6">The sequence shown here is derived from an EMBL/GenBank/DDBJ whole genome shotgun (WGS) entry which is preliminary data.</text>
</comment>
<dbReference type="AlphaFoldDB" id="A0A5C5CDE4"/>
<feature type="compositionally biased region" description="Low complexity" evidence="2">
    <location>
        <begin position="284"/>
        <end position="293"/>
    </location>
</feature>
<dbReference type="OrthoDB" id="7488837at2"/>
<dbReference type="CDD" id="cd00090">
    <property type="entry name" value="HTH_ARSR"/>
    <property type="match status" value="1"/>
</dbReference>
<dbReference type="Proteomes" id="UP000553980">
    <property type="component" value="Unassembled WGS sequence"/>
</dbReference>
<dbReference type="EMBL" id="JACIEX010000021">
    <property type="protein sequence ID" value="MBB4096185.1"/>
    <property type="molecule type" value="Genomic_DNA"/>
</dbReference>
<dbReference type="GO" id="GO:0006355">
    <property type="term" value="P:regulation of DNA-templated transcription"/>
    <property type="evidence" value="ECO:0007669"/>
    <property type="project" value="UniProtKB-ARBA"/>
</dbReference>
<dbReference type="InterPro" id="IPR036390">
    <property type="entry name" value="WH_DNA-bd_sf"/>
</dbReference>
<gene>
    <name evidence="6" type="ORF">FIB18_23320</name>
    <name evidence="5" type="ORF">GGQ79_004742</name>
</gene>
<dbReference type="Pfam" id="PF11800">
    <property type="entry name" value="RP-C_C"/>
    <property type="match status" value="1"/>
</dbReference>